<sequence>MFQPNIFPAFPTGGIRHFLAIPLLASQRAARPMCRRRRTYNRRRSQSVPH</sequence>
<reference evidence="1 2" key="1">
    <citation type="submission" date="2007-04" db="EMBL/GenBank/DDBJ databases">
        <authorList>
            <person name="Fulton L."/>
            <person name="Clifton S."/>
            <person name="Fulton B."/>
            <person name="Xu J."/>
            <person name="Minx P."/>
            <person name="Pepin K.H."/>
            <person name="Johnson M."/>
            <person name="Thiruvilangam P."/>
            <person name="Bhonagiri V."/>
            <person name="Nash W.E."/>
            <person name="Mardis E.R."/>
            <person name="Wilson R.K."/>
        </authorList>
    </citation>
    <scope>NUCLEOTIDE SEQUENCE [LARGE SCALE GENOMIC DNA]</scope>
    <source>
        <strain evidence="1 2">L2-32</strain>
    </source>
</reference>
<protein>
    <submittedName>
        <fullName evidence="1">Uncharacterized protein</fullName>
    </submittedName>
</protein>
<evidence type="ECO:0000313" key="2">
    <source>
        <dbReference type="Proteomes" id="UP000003773"/>
    </source>
</evidence>
<dbReference type="Proteomes" id="UP000003773">
    <property type="component" value="Unassembled WGS sequence"/>
</dbReference>
<dbReference type="HOGENOM" id="CLU_3115022_0_0_11"/>
<proteinExistence type="predicted"/>
<dbReference type="AlphaFoldDB" id="A7A333"/>
<reference evidence="1 2" key="2">
    <citation type="submission" date="2007-05" db="EMBL/GenBank/DDBJ databases">
        <title>Draft genome sequence of Bifidobacterium adolescentis (L2-32).</title>
        <authorList>
            <person name="Sudarsanam P."/>
            <person name="Ley R."/>
            <person name="Guruge J."/>
            <person name="Turnbaugh P.J."/>
            <person name="Mahowald M."/>
            <person name="Liep D."/>
            <person name="Gordon J."/>
        </authorList>
    </citation>
    <scope>NUCLEOTIDE SEQUENCE [LARGE SCALE GENOMIC DNA]</scope>
    <source>
        <strain evidence="1 2">L2-32</strain>
    </source>
</reference>
<comment type="caution">
    <text evidence="1">The sequence shown here is derived from an EMBL/GenBank/DDBJ whole genome shotgun (WGS) entry which is preliminary data.</text>
</comment>
<organism evidence="1 2">
    <name type="scientific">Bifidobacterium adolescentis L2-32</name>
    <dbReference type="NCBI Taxonomy" id="411481"/>
    <lineage>
        <taxon>Bacteria</taxon>
        <taxon>Bacillati</taxon>
        <taxon>Actinomycetota</taxon>
        <taxon>Actinomycetes</taxon>
        <taxon>Bifidobacteriales</taxon>
        <taxon>Bifidobacteriaceae</taxon>
        <taxon>Bifidobacterium</taxon>
    </lineage>
</organism>
<evidence type="ECO:0000313" key="1">
    <source>
        <dbReference type="EMBL" id="EDN83316.1"/>
    </source>
</evidence>
<gene>
    <name evidence="1" type="ORF">BIFADO_00221</name>
</gene>
<name>A7A333_BIFAD</name>
<accession>A7A333</accession>
<dbReference type="EMBL" id="AAXD02000018">
    <property type="protein sequence ID" value="EDN83316.1"/>
    <property type="molecule type" value="Genomic_DNA"/>
</dbReference>